<sequence length="312" mass="36363">IDIKDAIKPSQQLETEIKEALKKNNPYGELERIFAKYGNVFCTKFSMGGRLTKLNGFPLTEHAIKYVSNNIFEDFENHQETLNTWINLLDRFKMDKNMYIIEESSAHALAITNDNIDDWEKSVSKNLDSWQVVNRQQFIPLYKLFKDSIQKEIEFLHSNEVRILMTGISKLKNNKIRYYYENFNQPLESDEYQVIGSIVSDGSEEVNLSVSFQMLTVSGFSIVIEELDNKICWQLIGNPLSVKYFSKNNRNIRVISGIKNTMFTQEEIDQRIDIEEIDQRIDIEKTGENFTSNCVIATSFKFSPINFRPKLE</sequence>
<accession>A0A9N9J5X7</accession>
<feature type="non-terminal residue" evidence="1">
    <location>
        <position position="1"/>
    </location>
</feature>
<name>A0A9N9J5X7_9GLOM</name>
<proteinExistence type="predicted"/>
<dbReference type="AlphaFoldDB" id="A0A9N9J5X7"/>
<dbReference type="OrthoDB" id="2428127at2759"/>
<organism evidence="1 2">
    <name type="scientific">Racocetra fulgida</name>
    <dbReference type="NCBI Taxonomy" id="60492"/>
    <lineage>
        <taxon>Eukaryota</taxon>
        <taxon>Fungi</taxon>
        <taxon>Fungi incertae sedis</taxon>
        <taxon>Mucoromycota</taxon>
        <taxon>Glomeromycotina</taxon>
        <taxon>Glomeromycetes</taxon>
        <taxon>Diversisporales</taxon>
        <taxon>Gigasporaceae</taxon>
        <taxon>Racocetra</taxon>
    </lineage>
</organism>
<protein>
    <submittedName>
        <fullName evidence="1">7841_t:CDS:1</fullName>
    </submittedName>
</protein>
<evidence type="ECO:0000313" key="2">
    <source>
        <dbReference type="Proteomes" id="UP000789396"/>
    </source>
</evidence>
<keyword evidence="2" id="KW-1185">Reference proteome</keyword>
<comment type="caution">
    <text evidence="1">The sequence shown here is derived from an EMBL/GenBank/DDBJ whole genome shotgun (WGS) entry which is preliminary data.</text>
</comment>
<feature type="non-terminal residue" evidence="1">
    <location>
        <position position="312"/>
    </location>
</feature>
<evidence type="ECO:0000313" key="1">
    <source>
        <dbReference type="EMBL" id="CAG8767287.1"/>
    </source>
</evidence>
<gene>
    <name evidence="1" type="ORF">RFULGI_LOCUS14795</name>
</gene>
<dbReference type="Proteomes" id="UP000789396">
    <property type="component" value="Unassembled WGS sequence"/>
</dbReference>
<reference evidence="1" key="1">
    <citation type="submission" date="2021-06" db="EMBL/GenBank/DDBJ databases">
        <authorList>
            <person name="Kallberg Y."/>
            <person name="Tangrot J."/>
            <person name="Rosling A."/>
        </authorList>
    </citation>
    <scope>NUCLEOTIDE SEQUENCE</scope>
    <source>
        <strain evidence="1">IN212</strain>
    </source>
</reference>
<dbReference type="EMBL" id="CAJVPZ010044289">
    <property type="protein sequence ID" value="CAG8767287.1"/>
    <property type="molecule type" value="Genomic_DNA"/>
</dbReference>